<dbReference type="GO" id="GO:0042121">
    <property type="term" value="P:alginic acid biosynthetic process"/>
    <property type="evidence" value="ECO:0007669"/>
    <property type="project" value="InterPro"/>
</dbReference>
<reference evidence="9 10" key="1">
    <citation type="submission" date="2015-06" db="EMBL/GenBank/DDBJ databases">
        <title>Draft genome of the moderately acidophilic sulfate reducer Candidatus Desulfosporosinus acididurans strain M1.</title>
        <authorList>
            <person name="Poehlein A."/>
            <person name="Petzsch P."/>
            <person name="Johnson B.D."/>
            <person name="Schloemann M."/>
            <person name="Daniel R."/>
            <person name="Muehling M."/>
        </authorList>
    </citation>
    <scope>NUCLEOTIDE SEQUENCE [LARGE SCALE GENOMIC DNA]</scope>
    <source>
        <strain evidence="9 10">M1</strain>
    </source>
</reference>
<keyword evidence="10" id="KW-1185">Reference proteome</keyword>
<feature type="transmembrane region" description="Helical" evidence="8">
    <location>
        <begin position="147"/>
        <end position="169"/>
    </location>
</feature>
<dbReference type="InterPro" id="IPR004299">
    <property type="entry name" value="MBOAT_fam"/>
</dbReference>
<feature type="transmembrane region" description="Helical" evidence="8">
    <location>
        <begin position="221"/>
        <end position="239"/>
    </location>
</feature>
<keyword evidence="6 7" id="KW-0472">Membrane</keyword>
<sequence>MVFSSLLFIFKFLPITLLLYYIVPKSLRNIVLILASLIFYAWGEPVYIVIMLFAIVFDYTNGLIIEKNSANIVIKRLGLIASLVVNLGLLSFFKYYGFFVSNVSALFHLNLTIKSLPLPLGISFYTFQSMSYIIDVYLGKVPAQKKILAYATFVTMFPQLVAGPIVRYIDISKQIDNRKQNLVQFLDGLELFIIGLAKKVLLANNIGILWTSIKATPQGEISILTAWIGIISFTFQIYFDFSGYSDMAIGLAKMLGFELNINFNYPYISRNVTEFWRRWHISLGTWFREYLYIPLGGNRQGKWKQLRNLFVVWFLTGFWHGANWNFIVWGLYFGSFVVLEKFFLLKWLNNKPRFIGHVYTLLVVIVGWVFFEFDSLSQGLGFIRTMFGIGANKLIDGHSLYYLYTNAILFVILAICSTPLMRNLLNKFKKTMKVTGTIAIPVAYMLIVVLCTAYLVNESYNPFLYFRF</sequence>
<feature type="transmembrane region" description="Helical" evidence="8">
    <location>
        <begin position="434"/>
        <end position="456"/>
    </location>
</feature>
<dbReference type="InterPro" id="IPR051085">
    <property type="entry name" value="MB_O-acyltransferase"/>
</dbReference>
<protein>
    <submittedName>
        <fullName evidence="9">Peptidoglycan O-acetyltransferase</fullName>
        <ecNumber evidence="9">2.3.1.-</ecNumber>
    </submittedName>
</protein>
<feature type="transmembrane region" description="Helical" evidence="8">
    <location>
        <begin position="401"/>
        <end position="422"/>
    </location>
</feature>
<comment type="similarity">
    <text evidence="2 7">Belongs to the membrane-bound acyltransferase family.</text>
</comment>
<dbReference type="RefSeq" id="WP_047808569.1">
    <property type="nucleotide sequence ID" value="NZ_LDZY01000002.1"/>
</dbReference>
<keyword evidence="7 9" id="KW-0012">Acyltransferase</keyword>
<name>A0A0J1FVF8_9FIRM</name>
<dbReference type="EC" id="2.3.1.-" evidence="9"/>
<dbReference type="PANTHER" id="PTHR13285">
    <property type="entry name" value="ACYLTRANSFERASE"/>
    <property type="match status" value="1"/>
</dbReference>
<feature type="transmembrane region" description="Helical" evidence="8">
    <location>
        <begin position="30"/>
        <end position="57"/>
    </location>
</feature>
<evidence type="ECO:0000256" key="7">
    <source>
        <dbReference type="PIRNR" id="PIRNR016636"/>
    </source>
</evidence>
<evidence type="ECO:0000313" key="9">
    <source>
        <dbReference type="EMBL" id="KLU67424.1"/>
    </source>
</evidence>
<dbReference type="EMBL" id="LDZY01000002">
    <property type="protein sequence ID" value="KLU67424.1"/>
    <property type="molecule type" value="Genomic_DNA"/>
</dbReference>
<feature type="transmembrane region" description="Helical" evidence="8">
    <location>
        <begin position="306"/>
        <end position="322"/>
    </location>
</feature>
<evidence type="ECO:0000256" key="2">
    <source>
        <dbReference type="ARBA" id="ARBA00010323"/>
    </source>
</evidence>
<dbReference type="PATRIC" id="fig|476652.3.peg.651"/>
<evidence type="ECO:0000256" key="3">
    <source>
        <dbReference type="ARBA" id="ARBA00022475"/>
    </source>
</evidence>
<dbReference type="PANTHER" id="PTHR13285:SF18">
    <property type="entry name" value="PROTEIN-CYSTEINE N-PALMITOYLTRANSFERASE RASP"/>
    <property type="match status" value="1"/>
</dbReference>
<dbReference type="AlphaFoldDB" id="A0A0J1FVF8"/>
<evidence type="ECO:0000256" key="6">
    <source>
        <dbReference type="ARBA" id="ARBA00023136"/>
    </source>
</evidence>
<evidence type="ECO:0000256" key="4">
    <source>
        <dbReference type="ARBA" id="ARBA00022692"/>
    </source>
</evidence>
<evidence type="ECO:0000256" key="5">
    <source>
        <dbReference type="ARBA" id="ARBA00022989"/>
    </source>
</evidence>
<organism evidence="9 10">
    <name type="scientific">Desulfosporosinus acididurans</name>
    <dbReference type="NCBI Taxonomy" id="476652"/>
    <lineage>
        <taxon>Bacteria</taxon>
        <taxon>Bacillati</taxon>
        <taxon>Bacillota</taxon>
        <taxon>Clostridia</taxon>
        <taxon>Eubacteriales</taxon>
        <taxon>Desulfitobacteriaceae</taxon>
        <taxon>Desulfosporosinus</taxon>
    </lineage>
</organism>
<feature type="transmembrane region" description="Helical" evidence="8">
    <location>
        <begin position="354"/>
        <end position="371"/>
    </location>
</feature>
<dbReference type="PIRSF" id="PIRSF500217">
    <property type="entry name" value="AlgI"/>
    <property type="match status" value="1"/>
</dbReference>
<feature type="transmembrane region" description="Helical" evidence="8">
    <location>
        <begin position="77"/>
        <end position="93"/>
    </location>
</feature>
<dbReference type="Pfam" id="PF03062">
    <property type="entry name" value="MBOAT"/>
    <property type="match status" value="1"/>
</dbReference>
<dbReference type="PIRSF" id="PIRSF016636">
    <property type="entry name" value="AlgI_DltB"/>
    <property type="match status" value="1"/>
</dbReference>
<keyword evidence="5 8" id="KW-1133">Transmembrane helix</keyword>
<dbReference type="InterPro" id="IPR028362">
    <property type="entry name" value="AlgI"/>
</dbReference>
<comment type="caution">
    <text evidence="9">The sequence shown here is derived from an EMBL/GenBank/DDBJ whole genome shotgun (WGS) entry which is preliminary data.</text>
</comment>
<dbReference type="Proteomes" id="UP000036356">
    <property type="component" value="Unassembled WGS sequence"/>
</dbReference>
<keyword evidence="4 8" id="KW-0812">Transmembrane</keyword>
<feature type="transmembrane region" description="Helical" evidence="8">
    <location>
        <begin position="6"/>
        <end position="23"/>
    </location>
</feature>
<dbReference type="InterPro" id="IPR024194">
    <property type="entry name" value="Ac/AlaTfrase_AlgI/DltB"/>
</dbReference>
<dbReference type="GO" id="GO:0016746">
    <property type="term" value="F:acyltransferase activity"/>
    <property type="evidence" value="ECO:0007669"/>
    <property type="project" value="UniProtKB-KW"/>
</dbReference>
<dbReference type="GO" id="GO:0005886">
    <property type="term" value="C:plasma membrane"/>
    <property type="evidence" value="ECO:0007669"/>
    <property type="project" value="UniProtKB-SubCell"/>
</dbReference>
<evidence type="ECO:0000313" key="10">
    <source>
        <dbReference type="Proteomes" id="UP000036356"/>
    </source>
</evidence>
<keyword evidence="7 9" id="KW-0808">Transferase</keyword>
<keyword evidence="3 7" id="KW-1003">Cell membrane</keyword>
<proteinExistence type="inferred from homology"/>
<evidence type="ECO:0000256" key="1">
    <source>
        <dbReference type="ARBA" id="ARBA00004651"/>
    </source>
</evidence>
<gene>
    <name evidence="9" type="primary">patA_1</name>
    <name evidence="9" type="ORF">DEAC_c06360</name>
</gene>
<evidence type="ECO:0000256" key="8">
    <source>
        <dbReference type="SAM" id="Phobius"/>
    </source>
</evidence>
<accession>A0A0J1FVF8</accession>
<comment type="subcellular location">
    <subcellularLocation>
        <location evidence="1">Cell membrane</location>
        <topology evidence="1">Multi-pass membrane protein</topology>
    </subcellularLocation>
</comment>
<dbReference type="STRING" id="476652.DEAC_c06360"/>